<dbReference type="AlphaFoldDB" id="A0A6M0SA21"/>
<dbReference type="Proteomes" id="UP000473574">
    <property type="component" value="Unassembled WGS sequence"/>
</dbReference>
<evidence type="ECO:0000313" key="3">
    <source>
        <dbReference type="Proteomes" id="UP000473574"/>
    </source>
</evidence>
<reference evidence="2 3" key="1">
    <citation type="journal article" date="2020" name="Microb. Ecol.">
        <title>Ecogenomics of the Marine Benthic Filamentous Cyanobacterium Adonisia.</title>
        <authorList>
            <person name="Walter J.M."/>
            <person name="Coutinho F.H."/>
            <person name="Leomil L."/>
            <person name="Hargreaves P.I."/>
            <person name="Campeao M.E."/>
            <person name="Vieira V.V."/>
            <person name="Silva B.S."/>
            <person name="Fistarol G.O."/>
            <person name="Salomon P.S."/>
            <person name="Sawabe T."/>
            <person name="Mino S."/>
            <person name="Hosokawa M."/>
            <person name="Miyashita H."/>
            <person name="Maruyama F."/>
            <person name="van Verk M.C."/>
            <person name="Dutilh B.E."/>
            <person name="Thompson C.C."/>
            <person name="Thompson F.L."/>
        </authorList>
    </citation>
    <scope>NUCLEOTIDE SEQUENCE [LARGE SCALE GENOMIC DNA]</scope>
    <source>
        <strain evidence="2 3">CCMR0082</strain>
    </source>
</reference>
<organism evidence="2 3">
    <name type="scientific">Adonisia turfae CCMR0082</name>
    <dbReference type="NCBI Taxonomy" id="2304604"/>
    <lineage>
        <taxon>Bacteria</taxon>
        <taxon>Bacillati</taxon>
        <taxon>Cyanobacteriota</taxon>
        <taxon>Adonisia</taxon>
        <taxon>Adonisia turfae</taxon>
    </lineage>
</organism>
<accession>A0A6M0SA21</accession>
<gene>
    <name evidence="2" type="ORF">D0962_21645</name>
</gene>
<comment type="caution">
    <text evidence="2">The sequence shown here is derived from an EMBL/GenBank/DDBJ whole genome shotgun (WGS) entry which is preliminary data.</text>
</comment>
<dbReference type="PROSITE" id="PS01124">
    <property type="entry name" value="HTH_ARAC_FAMILY_2"/>
    <property type="match status" value="1"/>
</dbReference>
<protein>
    <recommendedName>
        <fullName evidence="1">HTH araC/xylS-type domain-containing protein</fullName>
    </recommendedName>
</protein>
<evidence type="ECO:0000313" key="2">
    <source>
        <dbReference type="EMBL" id="NEZ65344.1"/>
    </source>
</evidence>
<evidence type="ECO:0000259" key="1">
    <source>
        <dbReference type="PROSITE" id="PS01124"/>
    </source>
</evidence>
<proteinExistence type="predicted"/>
<feature type="domain" description="HTH araC/xylS-type" evidence="1">
    <location>
        <begin position="28"/>
        <end position="54"/>
    </location>
</feature>
<name>A0A6M0SA21_9CYAN</name>
<dbReference type="EMBL" id="QZCE01000002">
    <property type="protein sequence ID" value="NEZ65344.1"/>
    <property type="molecule type" value="Genomic_DNA"/>
</dbReference>
<sequence>MRGKRRQEDTERGGGFNKSRLRQSFPLVGYAHLGKFAATFKKKFSINPKALKSTSLEDLEV</sequence>
<dbReference type="GO" id="GO:0003700">
    <property type="term" value="F:DNA-binding transcription factor activity"/>
    <property type="evidence" value="ECO:0007669"/>
    <property type="project" value="InterPro"/>
</dbReference>
<dbReference type="InterPro" id="IPR018060">
    <property type="entry name" value="HTH_AraC"/>
</dbReference>
<dbReference type="GO" id="GO:0043565">
    <property type="term" value="F:sequence-specific DNA binding"/>
    <property type="evidence" value="ECO:0007669"/>
    <property type="project" value="InterPro"/>
</dbReference>